<dbReference type="Proteomes" id="UP000887569">
    <property type="component" value="Unplaced"/>
</dbReference>
<protein>
    <submittedName>
        <fullName evidence="2">Uncharacterized protein</fullName>
    </submittedName>
</protein>
<keyword evidence="1" id="KW-1185">Reference proteome</keyword>
<evidence type="ECO:0000313" key="2">
    <source>
        <dbReference type="WBParaSite" id="PgR122_g016_t01"/>
    </source>
</evidence>
<sequence length="115" mass="12465">MLLISLQITQPLCFQAIFSNETLSPSGQSARIVGSVIPGSFMHSFLLSTSCSLSGLSTYLNSSVGFCGLLAYEELQTNCIIQDWNIRPLVHGPRMQFSLTVSSCGHARSLFFSVA</sequence>
<organism evidence="1 2">
    <name type="scientific">Parascaris univalens</name>
    <name type="common">Nematode worm</name>
    <dbReference type="NCBI Taxonomy" id="6257"/>
    <lineage>
        <taxon>Eukaryota</taxon>
        <taxon>Metazoa</taxon>
        <taxon>Ecdysozoa</taxon>
        <taxon>Nematoda</taxon>
        <taxon>Chromadorea</taxon>
        <taxon>Rhabditida</taxon>
        <taxon>Spirurina</taxon>
        <taxon>Ascaridomorpha</taxon>
        <taxon>Ascaridoidea</taxon>
        <taxon>Ascarididae</taxon>
        <taxon>Parascaris</taxon>
    </lineage>
</organism>
<accession>A0A915CDL9</accession>
<proteinExistence type="predicted"/>
<dbReference type="AlphaFoldDB" id="A0A915CDL9"/>
<reference evidence="2" key="1">
    <citation type="submission" date="2022-11" db="UniProtKB">
        <authorList>
            <consortium name="WormBaseParasite"/>
        </authorList>
    </citation>
    <scope>IDENTIFICATION</scope>
</reference>
<dbReference type="WBParaSite" id="PgR122_g016_t01">
    <property type="protein sequence ID" value="PgR122_g016_t01"/>
    <property type="gene ID" value="PgR122_g016"/>
</dbReference>
<name>A0A915CDL9_PARUN</name>
<evidence type="ECO:0000313" key="1">
    <source>
        <dbReference type="Proteomes" id="UP000887569"/>
    </source>
</evidence>